<dbReference type="GO" id="GO:0071949">
    <property type="term" value="F:FAD binding"/>
    <property type="evidence" value="ECO:0007669"/>
    <property type="project" value="InterPro"/>
</dbReference>
<evidence type="ECO:0000256" key="3">
    <source>
        <dbReference type="ARBA" id="ARBA00023002"/>
    </source>
</evidence>
<dbReference type="Pfam" id="PF01494">
    <property type="entry name" value="FAD_binding_3"/>
    <property type="match status" value="2"/>
</dbReference>
<feature type="non-terminal residue" evidence="6">
    <location>
        <position position="414"/>
    </location>
</feature>
<name>A0A3E2H5E1_SCYLI</name>
<keyword evidence="7" id="KW-1185">Reference proteome</keyword>
<reference evidence="6 7" key="1">
    <citation type="submission" date="2018-05" db="EMBL/GenBank/DDBJ databases">
        <title>Draft genome sequence of Scytalidium lignicola DSM 105466, a ubiquitous saprotrophic fungus.</title>
        <authorList>
            <person name="Buettner E."/>
            <person name="Gebauer A.M."/>
            <person name="Hofrichter M."/>
            <person name="Liers C."/>
            <person name="Kellner H."/>
        </authorList>
    </citation>
    <scope>NUCLEOTIDE SEQUENCE [LARGE SCALE GENOMIC DNA]</scope>
    <source>
        <strain evidence="6 7">DSM 105466</strain>
    </source>
</reference>
<dbReference type="GO" id="GO:0004497">
    <property type="term" value="F:monooxygenase activity"/>
    <property type="evidence" value="ECO:0007669"/>
    <property type="project" value="UniProtKB-KW"/>
</dbReference>
<evidence type="ECO:0000256" key="2">
    <source>
        <dbReference type="ARBA" id="ARBA00022827"/>
    </source>
</evidence>
<feature type="domain" description="FAD-binding" evidence="5">
    <location>
        <begin position="311"/>
        <end position="352"/>
    </location>
</feature>
<dbReference type="InterPro" id="IPR002938">
    <property type="entry name" value="FAD-bd"/>
</dbReference>
<proteinExistence type="predicted"/>
<evidence type="ECO:0000256" key="1">
    <source>
        <dbReference type="ARBA" id="ARBA00022630"/>
    </source>
</evidence>
<evidence type="ECO:0000259" key="5">
    <source>
        <dbReference type="Pfam" id="PF01494"/>
    </source>
</evidence>
<dbReference type="PANTHER" id="PTHR46972:SF1">
    <property type="entry name" value="FAD DEPENDENT OXIDOREDUCTASE DOMAIN-CONTAINING PROTEIN"/>
    <property type="match status" value="1"/>
</dbReference>
<keyword evidence="1" id="KW-0285">Flavoprotein</keyword>
<organism evidence="6 7">
    <name type="scientific">Scytalidium lignicola</name>
    <name type="common">Hyphomycete</name>
    <dbReference type="NCBI Taxonomy" id="5539"/>
    <lineage>
        <taxon>Eukaryota</taxon>
        <taxon>Fungi</taxon>
        <taxon>Dikarya</taxon>
        <taxon>Ascomycota</taxon>
        <taxon>Pezizomycotina</taxon>
        <taxon>Leotiomycetes</taxon>
        <taxon>Leotiomycetes incertae sedis</taxon>
        <taxon>Scytalidium</taxon>
    </lineage>
</organism>
<evidence type="ECO:0000313" key="6">
    <source>
        <dbReference type="EMBL" id="RFU28606.1"/>
    </source>
</evidence>
<keyword evidence="3" id="KW-0560">Oxidoreductase</keyword>
<protein>
    <recommendedName>
        <fullName evidence="5">FAD-binding domain-containing protein</fullName>
    </recommendedName>
</protein>
<dbReference type="OrthoDB" id="655030at2759"/>
<dbReference type="Proteomes" id="UP000258309">
    <property type="component" value="Unassembled WGS sequence"/>
</dbReference>
<evidence type="ECO:0000313" key="7">
    <source>
        <dbReference type="Proteomes" id="UP000258309"/>
    </source>
</evidence>
<sequence length="414" mass="44629">MPSQPRIAIVGGGPAGLTMGVLLHKHCIPFTIFELRQKPTEEELAQPSGMLDLHEGSGLAVIKECGLFDTFVPLTGECTEDFIIAERNGNILHTVNGGGRRPEISRNNLTKLLLGSLPTESMKWGHRLFSATRPVTSGYGETELDFGTHGKHIFELVVGADGAWSEVRKLLTDVKPHYTGMQNVTITIRNITKKYPHLAKLVGSGSFSALGNKQAVISQRGPIDSSRIYLWLTIPDETFATTSGLAGRPASGAKDKLLFGDDALLGTFGTLLKELVATACDEESADNPGANPDIRALYTLPHGSSWGHQPGVTLVGDAAHLMLPNGEGVNLAMFDSLLLSQGIIKAYETARNDSDSFKSTFGPLLREFEANLVERAKEAGNDTEDLIGKMLGTDDAAYDFANFLRSAAHQQSEK</sequence>
<keyword evidence="2" id="KW-0274">FAD</keyword>
<dbReference type="STRING" id="5539.A0A3E2H5E1"/>
<feature type="domain" description="FAD-binding" evidence="5">
    <location>
        <begin position="7"/>
        <end position="234"/>
    </location>
</feature>
<dbReference type="Gene3D" id="3.50.50.60">
    <property type="entry name" value="FAD/NAD(P)-binding domain"/>
    <property type="match status" value="1"/>
</dbReference>
<feature type="non-terminal residue" evidence="6">
    <location>
        <position position="1"/>
    </location>
</feature>
<dbReference type="SUPFAM" id="SSF51905">
    <property type="entry name" value="FAD/NAD(P)-binding domain"/>
    <property type="match status" value="1"/>
</dbReference>
<dbReference type="AlphaFoldDB" id="A0A3E2H5E1"/>
<dbReference type="OMA" id="THGKHIF"/>
<keyword evidence="4" id="KW-0503">Monooxygenase</keyword>
<gene>
    <name evidence="6" type="ORF">B7463_g7738</name>
</gene>
<comment type="caution">
    <text evidence="6">The sequence shown here is derived from an EMBL/GenBank/DDBJ whole genome shotgun (WGS) entry which is preliminary data.</text>
</comment>
<accession>A0A3E2H5E1</accession>
<dbReference type="PANTHER" id="PTHR46972">
    <property type="entry name" value="MONOOXYGENASE ASQM-RELATED"/>
    <property type="match status" value="1"/>
</dbReference>
<dbReference type="InterPro" id="IPR036188">
    <property type="entry name" value="FAD/NAD-bd_sf"/>
</dbReference>
<dbReference type="PRINTS" id="PR00420">
    <property type="entry name" value="RNGMNOXGNASE"/>
</dbReference>
<evidence type="ECO:0000256" key="4">
    <source>
        <dbReference type="ARBA" id="ARBA00023033"/>
    </source>
</evidence>
<dbReference type="EMBL" id="NCSJ02000157">
    <property type="protein sequence ID" value="RFU28606.1"/>
    <property type="molecule type" value="Genomic_DNA"/>
</dbReference>